<dbReference type="SUPFAM" id="SSF57756">
    <property type="entry name" value="Retrovirus zinc finger-like domains"/>
    <property type="match status" value="1"/>
</dbReference>
<accession>A0A8X6WIR4</accession>
<comment type="caution">
    <text evidence="2">The sequence shown here is derived from an EMBL/GenBank/DDBJ whole genome shotgun (WGS) entry which is preliminary data.</text>
</comment>
<evidence type="ECO:0000313" key="3">
    <source>
        <dbReference type="Proteomes" id="UP000887159"/>
    </source>
</evidence>
<evidence type="ECO:0000256" key="1">
    <source>
        <dbReference type="SAM" id="MobiDB-lite"/>
    </source>
</evidence>
<reference evidence="2" key="1">
    <citation type="submission" date="2020-08" db="EMBL/GenBank/DDBJ databases">
        <title>Multicomponent nature underlies the extraordinary mechanical properties of spider dragline silk.</title>
        <authorList>
            <person name="Kono N."/>
            <person name="Nakamura H."/>
            <person name="Mori M."/>
            <person name="Yoshida Y."/>
            <person name="Ohtoshi R."/>
            <person name="Malay A.D."/>
            <person name="Moran D.A.P."/>
            <person name="Tomita M."/>
            <person name="Numata K."/>
            <person name="Arakawa K."/>
        </authorList>
    </citation>
    <scope>NUCLEOTIDE SEQUENCE</scope>
</reference>
<feature type="region of interest" description="Disordered" evidence="1">
    <location>
        <begin position="270"/>
        <end position="312"/>
    </location>
</feature>
<organism evidence="2 3">
    <name type="scientific">Trichonephila clavipes</name>
    <name type="common">Golden silk orbweaver</name>
    <name type="synonym">Nephila clavipes</name>
    <dbReference type="NCBI Taxonomy" id="2585209"/>
    <lineage>
        <taxon>Eukaryota</taxon>
        <taxon>Metazoa</taxon>
        <taxon>Ecdysozoa</taxon>
        <taxon>Arthropoda</taxon>
        <taxon>Chelicerata</taxon>
        <taxon>Arachnida</taxon>
        <taxon>Araneae</taxon>
        <taxon>Araneomorphae</taxon>
        <taxon>Entelegynae</taxon>
        <taxon>Araneoidea</taxon>
        <taxon>Nephilidae</taxon>
        <taxon>Trichonephila</taxon>
    </lineage>
</organism>
<dbReference type="GO" id="GO:0003676">
    <property type="term" value="F:nucleic acid binding"/>
    <property type="evidence" value="ECO:0007669"/>
    <property type="project" value="InterPro"/>
</dbReference>
<feature type="compositionally biased region" description="Polar residues" evidence="1">
    <location>
        <begin position="270"/>
        <end position="281"/>
    </location>
</feature>
<gene>
    <name evidence="2" type="primary">AVEN_125723_1</name>
    <name evidence="2" type="ORF">TNCV_4841901</name>
</gene>
<dbReference type="InterPro" id="IPR036875">
    <property type="entry name" value="Znf_CCHC_sf"/>
</dbReference>
<dbReference type="EMBL" id="BMAU01021435">
    <property type="protein sequence ID" value="GFY35813.1"/>
    <property type="molecule type" value="Genomic_DNA"/>
</dbReference>
<evidence type="ECO:0000313" key="2">
    <source>
        <dbReference type="EMBL" id="GFY35813.1"/>
    </source>
</evidence>
<dbReference type="AlphaFoldDB" id="A0A8X6WIR4"/>
<sequence>MDSVNSCPGLPNLLIDNVAKCSSFLILSLPNCEMARKSPFAIHKAIIGIGGEPKSIKKLRSGDLLIETTSALQSKSFLLAKTFLDFLLTVNPHKSLNSCRGVISEPDLLSSSEAEILEGLSDQGVTQCQRFGHSQTSCRGQLTCSRCASVGHASTDCSLEPKCINCLQPHPSDSKLCPKWKIEKQIQEIKTTQNISYPEARKLIVPQLPQTYAQATRSSTLNNSTQTDKNITKINCPPLKLLAPLSSKQRTIIPTAINTSSAQTQLLPSISSKKSTISNLQPPTPMSKTKGKIKEQPSQLHRPRKDNKTITY</sequence>
<keyword evidence="3" id="KW-1185">Reference proteome</keyword>
<proteinExistence type="predicted"/>
<dbReference type="Proteomes" id="UP000887159">
    <property type="component" value="Unassembled WGS sequence"/>
</dbReference>
<evidence type="ECO:0008006" key="4">
    <source>
        <dbReference type="Google" id="ProtNLM"/>
    </source>
</evidence>
<protein>
    <recommendedName>
        <fullName evidence="4">CCHC-type domain-containing protein</fullName>
    </recommendedName>
</protein>
<name>A0A8X6WIR4_TRICX</name>
<dbReference type="GO" id="GO:0008270">
    <property type="term" value="F:zinc ion binding"/>
    <property type="evidence" value="ECO:0007669"/>
    <property type="project" value="InterPro"/>
</dbReference>